<keyword evidence="2" id="KW-0812">Transmembrane</keyword>
<dbReference type="InterPro" id="IPR043130">
    <property type="entry name" value="CDP-OH_PTrfase_TM_dom"/>
</dbReference>
<dbReference type="GO" id="GO:0016020">
    <property type="term" value="C:membrane"/>
    <property type="evidence" value="ECO:0007669"/>
    <property type="project" value="InterPro"/>
</dbReference>
<keyword evidence="2" id="KW-1133">Transmembrane helix</keyword>
<evidence type="ECO:0000313" key="3">
    <source>
        <dbReference type="EMBL" id="EEC51956.1"/>
    </source>
</evidence>
<dbReference type="Proteomes" id="UP000000759">
    <property type="component" value="Chromosome 1"/>
</dbReference>
<sequence length="412" mass="45503">MSSKNLLTTVGELIDAIVELYLKTVIAPFLHFHEIFYSSLNRALRQLLDDHKHHIPDWFTANLITYVRTVVVVPTLVLLSWNHAVLPALLVLAVDFGDFLDGVVARYWVDVKKERAETAAASDKDKKNDPALRTPSPTNSDDESFEVVTTGSPHAVPSWVRLHRNRTYGGFVDAVCDKAFVVPCWISLLHVIPHTSYLQLVQYLTLIALVLAETASGCVRFKAYFTATGVPAPKVEGFDFSTSAVKADHIGKAKQTFEMVGTALFLLPLTRYVGLVLLLLALPLAYESVRRKVKTRAIYVQYDSSALDHKTIKFWMQAKAMGSSLTVGVPGEAKQTDQVLNACAVAAVDQVLVEAPSTVDWHFLRANAIDFCVVGPAQTKYVTDKVLESLCALQIGEDGVARPIKVKTEHKD</sequence>
<gene>
    <name evidence="3" type="ORF">PHATRDRAFT_43205</name>
</gene>
<dbReference type="HOGENOM" id="CLU_668118_0_0_1"/>
<dbReference type="GeneID" id="7196572"/>
<dbReference type="PaxDb" id="2850-Phatr43205"/>
<dbReference type="InParanoid" id="B7FQZ6"/>
<feature type="region of interest" description="Disordered" evidence="1">
    <location>
        <begin position="119"/>
        <end position="146"/>
    </location>
</feature>
<dbReference type="eggNOG" id="ENOG502SPNT">
    <property type="taxonomic scope" value="Eukaryota"/>
</dbReference>
<dbReference type="GO" id="GO:0008654">
    <property type="term" value="P:phospholipid biosynthetic process"/>
    <property type="evidence" value="ECO:0007669"/>
    <property type="project" value="InterPro"/>
</dbReference>
<accession>B7FQZ6</accession>
<name>B7FQZ6_PHATC</name>
<proteinExistence type="predicted"/>
<organism evidence="3 4">
    <name type="scientific">Phaeodactylum tricornutum (strain CCAP 1055/1)</name>
    <dbReference type="NCBI Taxonomy" id="556484"/>
    <lineage>
        <taxon>Eukaryota</taxon>
        <taxon>Sar</taxon>
        <taxon>Stramenopiles</taxon>
        <taxon>Ochrophyta</taxon>
        <taxon>Bacillariophyta</taxon>
        <taxon>Bacillariophyceae</taxon>
        <taxon>Bacillariophycidae</taxon>
        <taxon>Naviculales</taxon>
        <taxon>Phaeodactylaceae</taxon>
        <taxon>Phaeodactylum</taxon>
    </lineage>
</organism>
<dbReference type="EMBL" id="CM000605">
    <property type="protein sequence ID" value="EEC51956.1"/>
    <property type="molecule type" value="Genomic_DNA"/>
</dbReference>
<dbReference type="KEGG" id="pti:PHATRDRAFT_43205"/>
<evidence type="ECO:0000313" key="4">
    <source>
        <dbReference type="Proteomes" id="UP000000759"/>
    </source>
</evidence>
<feature type="transmembrane region" description="Helical" evidence="2">
    <location>
        <begin position="263"/>
        <end position="286"/>
    </location>
</feature>
<dbReference type="Pfam" id="PF01066">
    <property type="entry name" value="CDP-OH_P_transf"/>
    <property type="match status" value="1"/>
</dbReference>
<keyword evidence="4" id="KW-1185">Reference proteome</keyword>
<reference evidence="4" key="2">
    <citation type="submission" date="2008-08" db="EMBL/GenBank/DDBJ databases">
        <authorList>
            <consortium name="Diatom Consortium"/>
            <person name="Grigoriev I."/>
            <person name="Grimwood J."/>
            <person name="Kuo A."/>
            <person name="Otillar R.P."/>
            <person name="Salamov A."/>
            <person name="Detter J.C."/>
            <person name="Lindquist E."/>
            <person name="Shapiro H."/>
            <person name="Lucas S."/>
            <person name="Glavina del Rio T."/>
            <person name="Pitluck S."/>
            <person name="Rokhsar D."/>
            <person name="Bowler C."/>
        </authorList>
    </citation>
    <scope>GENOME REANNOTATION</scope>
    <source>
        <strain evidence="4">CCAP 1055/1</strain>
    </source>
</reference>
<feature type="compositionally biased region" description="Basic and acidic residues" evidence="1">
    <location>
        <begin position="119"/>
        <end position="130"/>
    </location>
</feature>
<dbReference type="OMA" id="CWISLLH"/>
<dbReference type="Gene3D" id="1.20.120.1760">
    <property type="match status" value="1"/>
</dbReference>
<reference evidence="3 4" key="1">
    <citation type="journal article" date="2008" name="Nature">
        <title>The Phaeodactylum genome reveals the evolutionary history of diatom genomes.</title>
        <authorList>
            <person name="Bowler C."/>
            <person name="Allen A.E."/>
            <person name="Badger J.H."/>
            <person name="Grimwood J."/>
            <person name="Jabbari K."/>
            <person name="Kuo A."/>
            <person name="Maheswari U."/>
            <person name="Martens C."/>
            <person name="Maumus F."/>
            <person name="Otillar R.P."/>
            <person name="Rayko E."/>
            <person name="Salamov A."/>
            <person name="Vandepoele K."/>
            <person name="Beszteri B."/>
            <person name="Gruber A."/>
            <person name="Heijde M."/>
            <person name="Katinka M."/>
            <person name="Mock T."/>
            <person name="Valentin K."/>
            <person name="Verret F."/>
            <person name="Berges J.A."/>
            <person name="Brownlee C."/>
            <person name="Cadoret J.P."/>
            <person name="Chiovitti A."/>
            <person name="Choi C.J."/>
            <person name="Coesel S."/>
            <person name="De Martino A."/>
            <person name="Detter J.C."/>
            <person name="Durkin C."/>
            <person name="Falciatore A."/>
            <person name="Fournet J."/>
            <person name="Haruta M."/>
            <person name="Huysman M.J."/>
            <person name="Jenkins B.D."/>
            <person name="Jiroutova K."/>
            <person name="Jorgensen R.E."/>
            <person name="Joubert Y."/>
            <person name="Kaplan A."/>
            <person name="Kroger N."/>
            <person name="Kroth P.G."/>
            <person name="La Roche J."/>
            <person name="Lindquist E."/>
            <person name="Lommer M."/>
            <person name="Martin-Jezequel V."/>
            <person name="Lopez P.J."/>
            <person name="Lucas S."/>
            <person name="Mangogna M."/>
            <person name="McGinnis K."/>
            <person name="Medlin L.K."/>
            <person name="Montsant A."/>
            <person name="Oudot-Le Secq M.P."/>
            <person name="Napoli C."/>
            <person name="Obornik M."/>
            <person name="Parker M.S."/>
            <person name="Petit J.L."/>
            <person name="Porcel B.M."/>
            <person name="Poulsen N."/>
            <person name="Robison M."/>
            <person name="Rychlewski L."/>
            <person name="Rynearson T.A."/>
            <person name="Schmutz J."/>
            <person name="Shapiro H."/>
            <person name="Siaut M."/>
            <person name="Stanley M."/>
            <person name="Sussman M.R."/>
            <person name="Taylor A.R."/>
            <person name="Vardi A."/>
            <person name="von Dassow P."/>
            <person name="Vyverman W."/>
            <person name="Willis A."/>
            <person name="Wyrwicz L.S."/>
            <person name="Rokhsar D.S."/>
            <person name="Weissenbach J."/>
            <person name="Armbrust E.V."/>
            <person name="Green B.R."/>
            <person name="Van de Peer Y."/>
            <person name="Grigoriev I.V."/>
        </authorList>
    </citation>
    <scope>NUCLEOTIDE SEQUENCE [LARGE SCALE GENOMIC DNA]</scope>
    <source>
        <strain evidence="3 4">CCAP 1055/1</strain>
    </source>
</reference>
<evidence type="ECO:0000256" key="1">
    <source>
        <dbReference type="SAM" id="MobiDB-lite"/>
    </source>
</evidence>
<dbReference type="AlphaFoldDB" id="B7FQZ6"/>
<dbReference type="OrthoDB" id="40021at2759"/>
<keyword evidence="2" id="KW-0472">Membrane</keyword>
<dbReference type="InterPro" id="IPR000462">
    <property type="entry name" value="CDP-OH_P_trans"/>
</dbReference>
<dbReference type="RefSeq" id="XP_002177493.1">
    <property type="nucleotide sequence ID" value="XM_002177457.1"/>
</dbReference>
<dbReference type="GO" id="GO:0016780">
    <property type="term" value="F:phosphotransferase activity, for other substituted phosphate groups"/>
    <property type="evidence" value="ECO:0007669"/>
    <property type="project" value="InterPro"/>
</dbReference>
<protein>
    <submittedName>
        <fullName evidence="3">Uncharacterized protein</fullName>
    </submittedName>
</protein>
<evidence type="ECO:0000256" key="2">
    <source>
        <dbReference type="SAM" id="Phobius"/>
    </source>
</evidence>